<proteinExistence type="predicted"/>
<dbReference type="EMBL" id="CAJPVI010000027">
    <property type="protein sequence ID" value="CAG2152870.1"/>
    <property type="molecule type" value="Genomic_DNA"/>
</dbReference>
<protein>
    <recommendedName>
        <fullName evidence="3">DNA-binding protein</fullName>
    </recommendedName>
</protein>
<dbReference type="Proteomes" id="UP000672657">
    <property type="component" value="Unassembled WGS sequence"/>
</dbReference>
<evidence type="ECO:0000313" key="2">
    <source>
        <dbReference type="Proteomes" id="UP000672657"/>
    </source>
</evidence>
<reference evidence="1 2" key="1">
    <citation type="submission" date="2021-03" db="EMBL/GenBank/DDBJ databases">
        <authorList>
            <person name="Peeters C."/>
        </authorList>
    </citation>
    <scope>NUCLEOTIDE SEQUENCE [LARGE SCALE GENOMIC DNA]</scope>
    <source>
        <strain evidence="1 2">LMG 26411</strain>
    </source>
</reference>
<gene>
    <name evidence="1" type="ORF">LMG26411_04288</name>
</gene>
<evidence type="ECO:0008006" key="3">
    <source>
        <dbReference type="Google" id="ProtNLM"/>
    </source>
</evidence>
<comment type="caution">
    <text evidence="1">The sequence shown here is derived from an EMBL/GenBank/DDBJ whole genome shotgun (WGS) entry which is preliminary data.</text>
</comment>
<keyword evidence="2" id="KW-1185">Reference proteome</keyword>
<sequence>MEYAFTFRFLLSQADHDIEALVERLGEAGCDDTLVGTGLLGRVALSFVREADSAKAAMVSALSDARRAMPSATLIEAVPDLVGLTDIADAVGMSRQNMRKLMIGYPESFPAPVHEGSTTLWHLLDVLVWLDQRDYSIDPILLDVAATAMQVNFARCASQVGAGVAGAGGVGATRHPRVRAAHASNAASLIPEVPESACCPGRSRRRTPEWSFPQSSAMAVAVPG</sequence>
<name>A0ABN7Q7L4_9BURK</name>
<organism evidence="1 2">
    <name type="scientific">Cupriavidus numazuensis</name>
    <dbReference type="NCBI Taxonomy" id="221992"/>
    <lineage>
        <taxon>Bacteria</taxon>
        <taxon>Pseudomonadati</taxon>
        <taxon>Pseudomonadota</taxon>
        <taxon>Betaproteobacteria</taxon>
        <taxon>Burkholderiales</taxon>
        <taxon>Burkholderiaceae</taxon>
        <taxon>Cupriavidus</taxon>
    </lineage>
</organism>
<evidence type="ECO:0000313" key="1">
    <source>
        <dbReference type="EMBL" id="CAG2152870.1"/>
    </source>
</evidence>
<accession>A0ABN7Q7L4</accession>